<keyword evidence="3" id="KW-1185">Reference proteome</keyword>
<evidence type="ECO:0000313" key="3">
    <source>
        <dbReference type="Proteomes" id="UP001207742"/>
    </source>
</evidence>
<evidence type="ECO:0000259" key="1">
    <source>
        <dbReference type="Pfam" id="PF10988"/>
    </source>
</evidence>
<dbReference type="Proteomes" id="UP001207742">
    <property type="component" value="Unassembled WGS sequence"/>
</dbReference>
<comment type="caution">
    <text evidence="2">The sequence shown here is derived from an EMBL/GenBank/DDBJ whole genome shotgun (WGS) entry which is preliminary data.</text>
</comment>
<evidence type="ECO:0000313" key="2">
    <source>
        <dbReference type="EMBL" id="MCW3485976.1"/>
    </source>
</evidence>
<dbReference type="Gene3D" id="2.160.20.120">
    <property type="match status" value="1"/>
</dbReference>
<gene>
    <name evidence="2" type="ORF">OL497_18885</name>
</gene>
<protein>
    <submittedName>
        <fullName evidence="2">DUF2807 domain-containing protein</fullName>
    </submittedName>
</protein>
<dbReference type="EMBL" id="JAPDNS010000002">
    <property type="protein sequence ID" value="MCW3485976.1"/>
    <property type="molecule type" value="Genomic_DNA"/>
</dbReference>
<name>A0ABT3IPZ9_9BACT</name>
<accession>A0ABT3IPZ9</accession>
<dbReference type="PANTHER" id="PTHR39200:SF1">
    <property type="entry name" value="AUTO-TRANSPORTER ADHESIN HEAD GIN DOMAIN-CONTAINING PROTEIN-RELATED"/>
    <property type="match status" value="1"/>
</dbReference>
<feature type="domain" description="Putative auto-transporter adhesin head GIN" evidence="1">
    <location>
        <begin position="48"/>
        <end position="229"/>
    </location>
</feature>
<organism evidence="2 3">
    <name type="scientific">Chitinophaga nivalis</name>
    <dbReference type="NCBI Taxonomy" id="2991709"/>
    <lineage>
        <taxon>Bacteria</taxon>
        <taxon>Pseudomonadati</taxon>
        <taxon>Bacteroidota</taxon>
        <taxon>Chitinophagia</taxon>
        <taxon>Chitinophagales</taxon>
        <taxon>Chitinophagaceae</taxon>
        <taxon>Chitinophaga</taxon>
    </lineage>
</organism>
<proteinExistence type="predicted"/>
<dbReference type="RefSeq" id="WP_264732793.1">
    <property type="nucleotide sequence ID" value="NZ_JAPDNR010000001.1"/>
</dbReference>
<reference evidence="2 3" key="1">
    <citation type="submission" date="2022-10" db="EMBL/GenBank/DDBJ databases">
        <title>Chitinophaga nivalis PC15 sp. nov., isolated from Pyeongchang county, South Korea.</title>
        <authorList>
            <person name="Trinh H.N."/>
        </authorList>
    </citation>
    <scope>NUCLEOTIDE SEQUENCE [LARGE SCALE GENOMIC DNA]</scope>
    <source>
        <strain evidence="2 3">PC14</strain>
    </source>
</reference>
<dbReference type="Pfam" id="PF10988">
    <property type="entry name" value="DUF2807"/>
    <property type="match status" value="1"/>
</dbReference>
<sequence length="244" mass="25764">MKKLSRYILVAIPFLLVAGILSAFTISWTETIRGNGKVSQEDRTAGSFKEISTSGVFKVVIQQGSTHSIKIEAEENLLPYIETSVSGNELSIHTKRGHNINPTKSVTVYVTMAKVNKLSASGASGFTSTGILKTDRLKLAFSGAADATLDIEAANLEVGLSGASNIKLKGSSSDAEYHISGTADIAALDLESQDVAVSISGTGKAQVFAQKKLEVNISGLGKVKYKGEPTVRQEISGMGKISKI</sequence>
<dbReference type="InterPro" id="IPR021255">
    <property type="entry name" value="DUF2807"/>
</dbReference>
<dbReference type="PANTHER" id="PTHR39200">
    <property type="entry name" value="HYPOTHETICAL EXPORTED PROTEIN"/>
    <property type="match status" value="1"/>
</dbReference>